<evidence type="ECO:0000313" key="2">
    <source>
        <dbReference type="EMBL" id="MCG5032080.1"/>
    </source>
</evidence>
<comment type="caution">
    <text evidence="2">The sequence shown here is derived from an EMBL/GenBank/DDBJ whole genome shotgun (WGS) entry which is preliminary data.</text>
</comment>
<dbReference type="SUPFAM" id="SSF52540">
    <property type="entry name" value="P-loop containing nucleoside triphosphate hydrolases"/>
    <property type="match status" value="1"/>
</dbReference>
<reference evidence="2" key="1">
    <citation type="submission" date="2022-01" db="EMBL/GenBank/DDBJ databases">
        <title>Collection of gut derived symbiotic bacterial strains cultured from healthy donors.</title>
        <authorList>
            <person name="Lin H."/>
            <person name="Kohout C."/>
            <person name="Waligurski E."/>
            <person name="Pamer E.G."/>
        </authorList>
    </citation>
    <scope>NUCLEOTIDE SEQUENCE</scope>
    <source>
        <strain evidence="2">DFI.1.11</strain>
    </source>
</reference>
<keyword evidence="2" id="KW-0067">ATP-binding</keyword>
<dbReference type="InterPro" id="IPR014555">
    <property type="entry name" value="RecF-like"/>
</dbReference>
<dbReference type="RefSeq" id="WP_118753098.1">
    <property type="nucleotide sequence ID" value="NZ_JAAIUU010000006.1"/>
</dbReference>
<gene>
    <name evidence="2" type="ORF">L0P48_00420</name>
</gene>
<dbReference type="PANTHER" id="PTHR43581:SF2">
    <property type="entry name" value="EXCINUCLEASE ATPASE SUBUNIT"/>
    <property type="match status" value="1"/>
</dbReference>
<evidence type="ECO:0000259" key="1">
    <source>
        <dbReference type="Pfam" id="PF13304"/>
    </source>
</evidence>
<accession>A0AAW5CCK6</accession>
<dbReference type="GO" id="GO:0005524">
    <property type="term" value="F:ATP binding"/>
    <property type="evidence" value="ECO:0007669"/>
    <property type="project" value="UniProtKB-KW"/>
</dbReference>
<dbReference type="AlphaFoldDB" id="A0AAW5CCK6"/>
<evidence type="ECO:0000313" key="3">
    <source>
        <dbReference type="Proteomes" id="UP001200089"/>
    </source>
</evidence>
<dbReference type="InterPro" id="IPR027417">
    <property type="entry name" value="P-loop_NTPase"/>
</dbReference>
<dbReference type="InterPro" id="IPR051396">
    <property type="entry name" value="Bact_Antivir_Def_Nuclease"/>
</dbReference>
<dbReference type="GO" id="GO:0016887">
    <property type="term" value="F:ATP hydrolysis activity"/>
    <property type="evidence" value="ECO:0007669"/>
    <property type="project" value="InterPro"/>
</dbReference>
<dbReference type="PIRSF" id="PIRSF029347">
    <property type="entry name" value="RecF"/>
    <property type="match status" value="1"/>
</dbReference>
<dbReference type="Proteomes" id="UP001200089">
    <property type="component" value="Unassembled WGS sequence"/>
</dbReference>
<dbReference type="Pfam" id="PF13304">
    <property type="entry name" value="AAA_21"/>
    <property type="match status" value="1"/>
</dbReference>
<dbReference type="PANTHER" id="PTHR43581">
    <property type="entry name" value="ATP/GTP PHOSPHATASE"/>
    <property type="match status" value="1"/>
</dbReference>
<protein>
    <submittedName>
        <fullName evidence="2">ATP-binding protein</fullName>
    </submittedName>
</protein>
<dbReference type="Gene3D" id="3.40.50.300">
    <property type="entry name" value="P-loop containing nucleotide triphosphate hydrolases"/>
    <property type="match status" value="1"/>
</dbReference>
<name>A0AAW5CCK6_9FIRM</name>
<feature type="domain" description="ATPase AAA-type core" evidence="1">
    <location>
        <begin position="23"/>
        <end position="364"/>
    </location>
</feature>
<sequence>MINKFSCHNFRNIQAEDLEFEKINILIGPNNSGKSNFIKALTFFSEMLRTGKEDNLKSAFLNTISRNGWDHMRNKQVSDSEAINFSWEINLNGQPVRYQFSFNVGDSIEKCNIVLEELNAAERTSKYTDEFNYFRCHDDKIGKGRFSTAIRKGQKNRRLAFDVDSKETIIMQFKDILLNNKSIYGSELVRVNIAQLLYDLQKYFDGFSVYTSAQFNTRKMREPVTIKNLDDFLNYDAGNFTNVFNRYTSEDMLWRSLFEDRMKELIPNLKMIDAATAYDKLIFRMLYSSGEQYDLSDVSEGTLKGLILNMLINMPMNRERALLAIDEPETNLHPAWQKVVGNWIQTAGTFKQCFISTHSPDFLDVFTEEFIHGNVAVFVFRDKEKIKKITYADIAEDLGDWELGDLYRTNDPALGGWPW</sequence>
<proteinExistence type="predicted"/>
<organism evidence="2 3">
    <name type="scientific">Blautia massiliensis</name>
    <name type="common">ex Durand et al. 2017</name>
    <dbReference type="NCBI Taxonomy" id="1737424"/>
    <lineage>
        <taxon>Bacteria</taxon>
        <taxon>Bacillati</taxon>
        <taxon>Bacillota</taxon>
        <taxon>Clostridia</taxon>
        <taxon>Lachnospirales</taxon>
        <taxon>Lachnospiraceae</taxon>
        <taxon>Blautia</taxon>
    </lineage>
</organism>
<dbReference type="InterPro" id="IPR003959">
    <property type="entry name" value="ATPase_AAA_core"/>
</dbReference>
<dbReference type="EMBL" id="JAKNDE010000001">
    <property type="protein sequence ID" value="MCG5032080.1"/>
    <property type="molecule type" value="Genomic_DNA"/>
</dbReference>
<keyword evidence="2" id="KW-0547">Nucleotide-binding</keyword>